<dbReference type="Gene3D" id="1.10.10.10">
    <property type="entry name" value="Winged helix-like DNA-binding domain superfamily/Winged helix DNA-binding domain"/>
    <property type="match status" value="1"/>
</dbReference>
<dbReference type="InterPro" id="IPR000600">
    <property type="entry name" value="ROK"/>
</dbReference>
<feature type="domain" description="HTH marR-type" evidence="2">
    <location>
        <begin position="21"/>
        <end position="62"/>
    </location>
</feature>
<evidence type="ECO:0000313" key="4">
    <source>
        <dbReference type="Proteomes" id="UP001589867"/>
    </source>
</evidence>
<accession>A0ABV6MEY0</accession>
<keyword evidence="4" id="KW-1185">Reference proteome</keyword>
<proteinExistence type="inferred from homology"/>
<reference evidence="3 4" key="1">
    <citation type="submission" date="2024-09" db="EMBL/GenBank/DDBJ databases">
        <authorList>
            <person name="Sun Q."/>
            <person name="Mori K."/>
        </authorList>
    </citation>
    <scope>NUCLEOTIDE SEQUENCE [LARGE SCALE GENOMIC DNA]</scope>
    <source>
        <strain evidence="3 4">TBRC 3947</strain>
    </source>
</reference>
<comment type="caution">
    <text evidence="3">The sequence shown here is derived from an EMBL/GenBank/DDBJ whole genome shotgun (WGS) entry which is preliminary data.</text>
</comment>
<dbReference type="PANTHER" id="PTHR18964:SF149">
    <property type="entry name" value="BIFUNCTIONAL UDP-N-ACETYLGLUCOSAMINE 2-EPIMERASE_N-ACETYLMANNOSAMINE KINASE"/>
    <property type="match status" value="1"/>
</dbReference>
<organism evidence="3 4">
    <name type="scientific">Phytohabitans kaempferiae</name>
    <dbReference type="NCBI Taxonomy" id="1620943"/>
    <lineage>
        <taxon>Bacteria</taxon>
        <taxon>Bacillati</taxon>
        <taxon>Actinomycetota</taxon>
        <taxon>Actinomycetes</taxon>
        <taxon>Micromonosporales</taxon>
        <taxon>Micromonosporaceae</taxon>
    </lineage>
</organism>
<dbReference type="InterPro" id="IPR036388">
    <property type="entry name" value="WH-like_DNA-bd_sf"/>
</dbReference>
<gene>
    <name evidence="3" type="ORF">ACFFIA_37255</name>
</gene>
<dbReference type="Pfam" id="PF12802">
    <property type="entry name" value="MarR_2"/>
    <property type="match status" value="1"/>
</dbReference>
<dbReference type="PANTHER" id="PTHR18964">
    <property type="entry name" value="ROK (REPRESSOR, ORF, KINASE) FAMILY"/>
    <property type="match status" value="1"/>
</dbReference>
<dbReference type="Pfam" id="PF00480">
    <property type="entry name" value="ROK"/>
    <property type="match status" value="1"/>
</dbReference>
<dbReference type="SUPFAM" id="SSF46785">
    <property type="entry name" value="Winged helix' DNA-binding domain"/>
    <property type="match status" value="1"/>
</dbReference>
<evidence type="ECO:0000256" key="1">
    <source>
        <dbReference type="ARBA" id="ARBA00006479"/>
    </source>
</evidence>
<dbReference type="InterPro" id="IPR036390">
    <property type="entry name" value="WH_DNA-bd_sf"/>
</dbReference>
<protein>
    <submittedName>
        <fullName evidence="3">ROK family protein</fullName>
    </submittedName>
</protein>
<name>A0ABV6MEY0_9ACTN</name>
<dbReference type="Gene3D" id="3.30.420.40">
    <property type="match status" value="2"/>
</dbReference>
<dbReference type="InterPro" id="IPR000835">
    <property type="entry name" value="HTH_MarR-typ"/>
</dbReference>
<sequence>MGSTPDGPIWHGAMRERNLAILLRAIATNQPVSRAQLASLTGLAKTTVSNLVTVLADAGIVRDGQLLHEGERGRPGVAVTINSDAAAGLGLEINVKYLAACVLDLGRRVRYRHMVALDNRGRAPEAVVASLAQIVDSAKAAVAEQGLSIAGAVVAVPGVLNWAGTVHAPNLGWSEVPIASLLSEVVPPLRLPIELDNEANLAALGELWFGLGPEAGDFVHVSGETGIGSGIVVDRQVFRGAHGFAGELGHVTVEPEGSVCACGGRGCLEGIAGQEAILRAAGLGEAARGDGSGDPRPAMAVLVEQLQVGDPAALAAVERAGRALGLAVSGAAKLLDPDTVVLGGIFAPLGLWVRPVVEEELRRSALHGSSPRVAVSPVAAESAVLGAAGKVIELVHADPALLLR</sequence>
<evidence type="ECO:0000259" key="2">
    <source>
        <dbReference type="Pfam" id="PF12802"/>
    </source>
</evidence>
<dbReference type="Proteomes" id="UP001589867">
    <property type="component" value="Unassembled WGS sequence"/>
</dbReference>
<dbReference type="SUPFAM" id="SSF53067">
    <property type="entry name" value="Actin-like ATPase domain"/>
    <property type="match status" value="1"/>
</dbReference>
<dbReference type="RefSeq" id="WP_377260613.1">
    <property type="nucleotide sequence ID" value="NZ_JBHLUH010000079.1"/>
</dbReference>
<dbReference type="EMBL" id="JBHLUH010000079">
    <property type="protein sequence ID" value="MFC0533271.1"/>
    <property type="molecule type" value="Genomic_DNA"/>
</dbReference>
<dbReference type="InterPro" id="IPR043129">
    <property type="entry name" value="ATPase_NBD"/>
</dbReference>
<evidence type="ECO:0000313" key="3">
    <source>
        <dbReference type="EMBL" id="MFC0533271.1"/>
    </source>
</evidence>
<dbReference type="CDD" id="cd24076">
    <property type="entry name" value="ASKHA_ATPase_ROK_BsXylR-like"/>
    <property type="match status" value="1"/>
</dbReference>
<comment type="similarity">
    <text evidence="1">Belongs to the ROK (NagC/XylR) family.</text>
</comment>